<feature type="coiled-coil region" evidence="1">
    <location>
        <begin position="64"/>
        <end position="126"/>
    </location>
</feature>
<keyword evidence="1" id="KW-0175">Coiled coil</keyword>
<dbReference type="Proteomes" id="UP001146120">
    <property type="component" value="Unassembled WGS sequence"/>
</dbReference>
<evidence type="ECO:0000256" key="2">
    <source>
        <dbReference type="SAM" id="MobiDB-lite"/>
    </source>
</evidence>
<feature type="coiled-coil region" evidence="1">
    <location>
        <begin position="530"/>
        <end position="557"/>
    </location>
</feature>
<dbReference type="GO" id="GO:0070652">
    <property type="term" value="C:HAUS complex"/>
    <property type="evidence" value="ECO:0007669"/>
    <property type="project" value="InterPro"/>
</dbReference>
<evidence type="ECO:0000313" key="4">
    <source>
        <dbReference type="Proteomes" id="UP001146120"/>
    </source>
</evidence>
<reference evidence="3" key="1">
    <citation type="submission" date="2022-11" db="EMBL/GenBank/DDBJ databases">
        <authorList>
            <person name="Morgan W.R."/>
            <person name="Tartar A."/>
        </authorList>
    </citation>
    <scope>NUCLEOTIDE SEQUENCE</scope>
    <source>
        <strain evidence="3">ARSEF 373</strain>
    </source>
</reference>
<dbReference type="AlphaFoldDB" id="A0AAV2ZBX6"/>
<feature type="region of interest" description="Disordered" evidence="2">
    <location>
        <begin position="169"/>
        <end position="191"/>
    </location>
</feature>
<reference evidence="3" key="2">
    <citation type="journal article" date="2023" name="Microbiol Resour">
        <title>Decontamination and Annotation of the Draft Genome Sequence of the Oomycete Lagenidium giganteum ARSEF 373.</title>
        <authorList>
            <person name="Morgan W.R."/>
            <person name="Tartar A."/>
        </authorList>
    </citation>
    <scope>NUCLEOTIDE SEQUENCE</scope>
    <source>
        <strain evidence="3">ARSEF 373</strain>
    </source>
</reference>
<protein>
    <submittedName>
        <fullName evidence="3">Uncharacterized protein</fullName>
    </submittedName>
</protein>
<proteinExistence type="predicted"/>
<dbReference type="EMBL" id="DAKRPA010000018">
    <property type="protein sequence ID" value="DBA03534.1"/>
    <property type="molecule type" value="Genomic_DNA"/>
</dbReference>
<organism evidence="3 4">
    <name type="scientific">Lagenidium giganteum</name>
    <dbReference type="NCBI Taxonomy" id="4803"/>
    <lineage>
        <taxon>Eukaryota</taxon>
        <taxon>Sar</taxon>
        <taxon>Stramenopiles</taxon>
        <taxon>Oomycota</taxon>
        <taxon>Peronosporomycetes</taxon>
        <taxon>Pythiales</taxon>
        <taxon>Pythiaceae</taxon>
    </lineage>
</organism>
<dbReference type="InterPro" id="IPR029131">
    <property type="entry name" value="HAUS5"/>
</dbReference>
<dbReference type="GO" id="GO:0051225">
    <property type="term" value="P:spindle assembly"/>
    <property type="evidence" value="ECO:0007669"/>
    <property type="project" value="InterPro"/>
</dbReference>
<sequence>MELAQRNRDRNEFRRFLEKHRYVPQGRFARAGNLEDKDLDALLHRKLVPAWRWLWQNVKNAEDMENVRRNVAVARKKIESCRQERAEALHQRSALQARRQYLLAALQKEKEREAQLLHNLRTIETEQETRVQASMERKQREVLQQAVNLRSEKHREVFAADVAKVRQQMASARNHNTESDGSTLSDAQSSQNPVEILLTEYNRMNKNAAVAFGASDVEHVRGYGGPKLLQLLRDSAQVELRKPSLAPEEAQYANKIAEHSQSSHDALIQVQELLRQNQKKHIAKFLESQKNYTRIQHLQEEIAAHHTHSRDGLWNGSPQTIDGSERNMKDADPIDTMVQLEIQRRMVAAAMEVATAAYEEKTKEASASKKHKLDLDHRIHLMKTFSERQATMLLTIDATVDKNRALLSAMNRKQDQIQWFVRDHLSAKFLNKHGELVNRSETLTTQELRAFSQLSLWKWATTRRVALLQGGFRDGLEVVVPTADLYINQIQEIQQRDDTGTSRSNAAQRMFAALNVPTYGNWTKAIECLEKSHQAMVSRLNEQLNDLERELDEDAGRAEAHASSRVEELIGTLRNTAIRTEDQALQSLKQVVSINAETFANTLPELRQNIANWNDQPAWSVPVRLITDDDNGSHSDEHEHAIMWEE</sequence>
<keyword evidence="4" id="KW-1185">Reference proteome</keyword>
<accession>A0AAV2ZBX6</accession>
<dbReference type="Pfam" id="PF14817">
    <property type="entry name" value="HAUS5"/>
    <property type="match status" value="1"/>
</dbReference>
<comment type="caution">
    <text evidence="3">The sequence shown here is derived from an EMBL/GenBank/DDBJ whole genome shotgun (WGS) entry which is preliminary data.</text>
</comment>
<name>A0AAV2ZBX6_9STRA</name>
<evidence type="ECO:0000313" key="3">
    <source>
        <dbReference type="EMBL" id="DBA03534.1"/>
    </source>
</evidence>
<gene>
    <name evidence="3" type="ORF">N0F65_011435</name>
</gene>
<evidence type="ECO:0000256" key="1">
    <source>
        <dbReference type="SAM" id="Coils"/>
    </source>
</evidence>